<proteinExistence type="predicted"/>
<evidence type="ECO:0000313" key="1">
    <source>
        <dbReference type="EMBL" id="JAH41449.1"/>
    </source>
</evidence>
<name>A0A0E9SJ88_ANGAN</name>
<accession>A0A0E9SJ88</accession>
<dbReference type="EMBL" id="GBXM01067128">
    <property type="protein sequence ID" value="JAH41449.1"/>
    <property type="molecule type" value="Transcribed_RNA"/>
</dbReference>
<reference evidence="1" key="1">
    <citation type="submission" date="2014-11" db="EMBL/GenBank/DDBJ databases">
        <authorList>
            <person name="Amaro Gonzalez C."/>
        </authorList>
    </citation>
    <scope>NUCLEOTIDE SEQUENCE</scope>
</reference>
<protein>
    <submittedName>
        <fullName evidence="1">Uncharacterized protein</fullName>
    </submittedName>
</protein>
<organism evidence="1">
    <name type="scientific">Anguilla anguilla</name>
    <name type="common">European freshwater eel</name>
    <name type="synonym">Muraena anguilla</name>
    <dbReference type="NCBI Taxonomy" id="7936"/>
    <lineage>
        <taxon>Eukaryota</taxon>
        <taxon>Metazoa</taxon>
        <taxon>Chordata</taxon>
        <taxon>Craniata</taxon>
        <taxon>Vertebrata</taxon>
        <taxon>Euteleostomi</taxon>
        <taxon>Actinopterygii</taxon>
        <taxon>Neopterygii</taxon>
        <taxon>Teleostei</taxon>
        <taxon>Anguilliformes</taxon>
        <taxon>Anguillidae</taxon>
        <taxon>Anguilla</taxon>
    </lineage>
</organism>
<sequence>MLWLGELASLSLDRAQEKLCSHYNTMRHNPWKGL</sequence>
<dbReference type="AlphaFoldDB" id="A0A0E9SJ88"/>
<reference evidence="1" key="2">
    <citation type="journal article" date="2015" name="Fish Shellfish Immunol.">
        <title>Early steps in the European eel (Anguilla anguilla)-Vibrio vulnificus interaction in the gills: Role of the RtxA13 toxin.</title>
        <authorList>
            <person name="Callol A."/>
            <person name="Pajuelo D."/>
            <person name="Ebbesson L."/>
            <person name="Teles M."/>
            <person name="MacKenzie S."/>
            <person name="Amaro C."/>
        </authorList>
    </citation>
    <scope>NUCLEOTIDE SEQUENCE</scope>
</reference>